<dbReference type="AlphaFoldDB" id="A0A9K3D8J7"/>
<dbReference type="Pfam" id="PF06100">
    <property type="entry name" value="MCRA"/>
    <property type="match status" value="1"/>
</dbReference>
<keyword evidence="2" id="KW-1185">Reference proteome</keyword>
<reference evidence="1 2" key="1">
    <citation type="journal article" date="2018" name="PLoS ONE">
        <title>The draft genome of Kipferlia bialata reveals reductive genome evolution in fornicate parasites.</title>
        <authorList>
            <person name="Tanifuji G."/>
            <person name="Takabayashi S."/>
            <person name="Kume K."/>
            <person name="Takagi M."/>
            <person name="Nakayama T."/>
            <person name="Kamikawa R."/>
            <person name="Inagaki Y."/>
            <person name="Hashimoto T."/>
        </authorList>
    </citation>
    <scope>NUCLEOTIDE SEQUENCE [LARGE SCALE GENOMIC DNA]</scope>
    <source>
        <strain evidence="1">NY0173</strain>
    </source>
</reference>
<organism evidence="1 2">
    <name type="scientific">Kipferlia bialata</name>
    <dbReference type="NCBI Taxonomy" id="797122"/>
    <lineage>
        <taxon>Eukaryota</taxon>
        <taxon>Metamonada</taxon>
        <taxon>Carpediemonas-like organisms</taxon>
        <taxon>Kipferlia</taxon>
    </lineage>
</organism>
<dbReference type="Proteomes" id="UP000265618">
    <property type="component" value="Unassembled WGS sequence"/>
</dbReference>
<dbReference type="InterPro" id="IPR010354">
    <property type="entry name" value="Oleate_hydratase"/>
</dbReference>
<protein>
    <submittedName>
        <fullName evidence="1">Oleate hydratase</fullName>
    </submittedName>
</protein>
<dbReference type="GO" id="GO:0050151">
    <property type="term" value="F:oleate hydratase activity"/>
    <property type="evidence" value="ECO:0007669"/>
    <property type="project" value="InterPro"/>
</dbReference>
<dbReference type="PANTHER" id="PTHR37417">
    <property type="entry name" value="67 KDA MYOSIN-CROSS-REACTIVE ANTIGEN FAMILY PROTEIN (AFU_ORTHOLOGUE AFUA_5G09970)"/>
    <property type="match status" value="1"/>
</dbReference>
<feature type="non-terminal residue" evidence="1">
    <location>
        <position position="178"/>
    </location>
</feature>
<sequence>FNQYESIIQPLQRHLEGEGVDFQLNCLVKDVDLLDGANITVRGLDVERSGKPDRIPVRPQDLCVITTGAMCDNAVLGDLHTPAPPAPEHPKSFDLWRKLVSKRPGAFGNPEPFAGHWEQSYWHSFTVTMRGNRLLKDMEAFTGNPPGEGALSTLVDSKWRMSTVVAAQPHFRYIYICT</sequence>
<dbReference type="OrthoDB" id="545169at2759"/>
<dbReference type="Gene3D" id="3.50.50.60">
    <property type="entry name" value="FAD/NAD(P)-binding domain"/>
    <property type="match status" value="1"/>
</dbReference>
<accession>A0A9K3D8J7</accession>
<dbReference type="SUPFAM" id="SSF51905">
    <property type="entry name" value="FAD/NAD(P)-binding domain"/>
    <property type="match status" value="1"/>
</dbReference>
<dbReference type="PANTHER" id="PTHR37417:SF2">
    <property type="entry name" value="67 KDA MYOSIN-CROSS-REACTIVE ANTIGEN FAMILY PROTEIN (AFU_ORTHOLOGUE AFUA_5G09970)"/>
    <property type="match status" value="1"/>
</dbReference>
<name>A0A9K3D8J7_9EUKA</name>
<gene>
    <name evidence="1" type="ORF">KIPB_013860</name>
</gene>
<comment type="caution">
    <text evidence="1">The sequence shown here is derived from an EMBL/GenBank/DDBJ whole genome shotgun (WGS) entry which is preliminary data.</text>
</comment>
<evidence type="ECO:0000313" key="1">
    <source>
        <dbReference type="EMBL" id="GIQ90886.1"/>
    </source>
</evidence>
<evidence type="ECO:0000313" key="2">
    <source>
        <dbReference type="Proteomes" id="UP000265618"/>
    </source>
</evidence>
<dbReference type="GO" id="GO:0071949">
    <property type="term" value="F:FAD binding"/>
    <property type="evidence" value="ECO:0007669"/>
    <property type="project" value="InterPro"/>
</dbReference>
<dbReference type="InterPro" id="IPR036188">
    <property type="entry name" value="FAD/NAD-bd_sf"/>
</dbReference>
<dbReference type="EMBL" id="BDIP01006812">
    <property type="protein sequence ID" value="GIQ90886.1"/>
    <property type="molecule type" value="Genomic_DNA"/>
</dbReference>
<dbReference type="GO" id="GO:0006631">
    <property type="term" value="P:fatty acid metabolic process"/>
    <property type="evidence" value="ECO:0007669"/>
    <property type="project" value="InterPro"/>
</dbReference>
<proteinExistence type="predicted"/>